<dbReference type="EMBL" id="CAJOBH010133426">
    <property type="protein sequence ID" value="CAF4769737.1"/>
    <property type="molecule type" value="Genomic_DNA"/>
</dbReference>
<organism evidence="3 4">
    <name type="scientific">Rotaria magnacalcarata</name>
    <dbReference type="NCBI Taxonomy" id="392030"/>
    <lineage>
        <taxon>Eukaryota</taxon>
        <taxon>Metazoa</taxon>
        <taxon>Spiralia</taxon>
        <taxon>Gnathifera</taxon>
        <taxon>Rotifera</taxon>
        <taxon>Eurotatoria</taxon>
        <taxon>Bdelloidea</taxon>
        <taxon>Philodinida</taxon>
        <taxon>Philodinidae</taxon>
        <taxon>Rotaria</taxon>
    </lineage>
</organism>
<proteinExistence type="predicted"/>
<protein>
    <submittedName>
        <fullName evidence="3">Uncharacterized protein</fullName>
    </submittedName>
</protein>
<dbReference type="Proteomes" id="UP000676336">
    <property type="component" value="Unassembled WGS sequence"/>
</dbReference>
<dbReference type="EMBL" id="CAJOBJ010156415">
    <property type="protein sequence ID" value="CAF4828722.1"/>
    <property type="molecule type" value="Genomic_DNA"/>
</dbReference>
<accession>A0A8S3BG26</accession>
<reference evidence="3" key="1">
    <citation type="submission" date="2021-02" db="EMBL/GenBank/DDBJ databases">
        <authorList>
            <person name="Nowell W R."/>
        </authorList>
    </citation>
    <scope>NUCLEOTIDE SEQUENCE</scope>
</reference>
<evidence type="ECO:0000313" key="4">
    <source>
        <dbReference type="Proteomes" id="UP000681720"/>
    </source>
</evidence>
<dbReference type="Proteomes" id="UP000681720">
    <property type="component" value="Unassembled WGS sequence"/>
</dbReference>
<dbReference type="EMBL" id="CAJOBI010046819">
    <property type="protein sequence ID" value="CAF4351655.1"/>
    <property type="molecule type" value="Genomic_DNA"/>
</dbReference>
<sequence>DYDINKLGKIITVSKDSLRETETFQRAILQQLQQFEISLADINEILRANIKQKVQREQQQQKQEELGKR</sequence>
<dbReference type="Proteomes" id="UP000681967">
    <property type="component" value="Unassembled WGS sequence"/>
</dbReference>
<comment type="caution">
    <text evidence="3">The sequence shown here is derived from an EMBL/GenBank/DDBJ whole genome shotgun (WGS) entry which is preliminary data.</text>
</comment>
<evidence type="ECO:0000313" key="2">
    <source>
        <dbReference type="EMBL" id="CAF4769737.1"/>
    </source>
</evidence>
<gene>
    <name evidence="2" type="ORF">BYL167_LOCUS46867</name>
    <name evidence="3" type="ORF">GIL414_LOCUS48356</name>
    <name evidence="1" type="ORF">SMN809_LOCUS28275</name>
</gene>
<name>A0A8S3BG26_9BILA</name>
<feature type="non-terminal residue" evidence="3">
    <location>
        <position position="1"/>
    </location>
</feature>
<evidence type="ECO:0000313" key="3">
    <source>
        <dbReference type="EMBL" id="CAF4828722.1"/>
    </source>
</evidence>
<evidence type="ECO:0000313" key="1">
    <source>
        <dbReference type="EMBL" id="CAF4351655.1"/>
    </source>
</evidence>
<dbReference type="AlphaFoldDB" id="A0A8S3BG26"/>